<evidence type="ECO:0000313" key="1">
    <source>
        <dbReference type="EMBL" id="KIM59930.1"/>
    </source>
</evidence>
<protein>
    <submittedName>
        <fullName evidence="1">Uncharacterized protein</fullName>
    </submittedName>
</protein>
<dbReference type="EMBL" id="KN822068">
    <property type="protein sequence ID" value="KIM59930.1"/>
    <property type="molecule type" value="Genomic_DNA"/>
</dbReference>
<reference evidence="1 2" key="1">
    <citation type="submission" date="2014-04" db="EMBL/GenBank/DDBJ databases">
        <authorList>
            <consortium name="DOE Joint Genome Institute"/>
            <person name="Kuo A."/>
            <person name="Kohler A."/>
            <person name="Nagy L.G."/>
            <person name="Floudas D."/>
            <person name="Copeland A."/>
            <person name="Barry K.W."/>
            <person name="Cichocki N."/>
            <person name="Veneault-Fourrey C."/>
            <person name="LaButti K."/>
            <person name="Lindquist E.A."/>
            <person name="Lipzen A."/>
            <person name="Lundell T."/>
            <person name="Morin E."/>
            <person name="Murat C."/>
            <person name="Sun H."/>
            <person name="Tunlid A."/>
            <person name="Henrissat B."/>
            <person name="Grigoriev I.V."/>
            <person name="Hibbett D.S."/>
            <person name="Martin F."/>
            <person name="Nordberg H.P."/>
            <person name="Cantor M.N."/>
            <person name="Hua S.X."/>
        </authorList>
    </citation>
    <scope>NUCLEOTIDE SEQUENCE [LARGE SCALE GENOMIC DNA]</scope>
    <source>
        <strain evidence="1 2">Foug A</strain>
    </source>
</reference>
<keyword evidence="2" id="KW-1185">Reference proteome</keyword>
<dbReference type="AlphaFoldDB" id="A0A0C3DGU9"/>
<accession>A0A0C3DGU9</accession>
<sequence>MAGWTIRVKKEKPYGRPRPQGAGSFQTQRTITFTRSHIPGPWFLRPCLQERGRLLMISTVVPVWLYRSDRMGLRRECVPARLQSLAHFHLPGDRFRWAGSDRLQSVGLLTHGYLPRIESGFGRLHTWAGSS</sequence>
<name>A0A0C3DGU9_9AGAM</name>
<gene>
    <name evidence="1" type="ORF">SCLCIDRAFT_979723</name>
</gene>
<reference evidence="2" key="2">
    <citation type="submission" date="2015-01" db="EMBL/GenBank/DDBJ databases">
        <title>Evolutionary Origins and Diversification of the Mycorrhizal Mutualists.</title>
        <authorList>
            <consortium name="DOE Joint Genome Institute"/>
            <consortium name="Mycorrhizal Genomics Consortium"/>
            <person name="Kohler A."/>
            <person name="Kuo A."/>
            <person name="Nagy L.G."/>
            <person name="Floudas D."/>
            <person name="Copeland A."/>
            <person name="Barry K.W."/>
            <person name="Cichocki N."/>
            <person name="Veneault-Fourrey C."/>
            <person name="LaButti K."/>
            <person name="Lindquist E.A."/>
            <person name="Lipzen A."/>
            <person name="Lundell T."/>
            <person name="Morin E."/>
            <person name="Murat C."/>
            <person name="Riley R."/>
            <person name="Ohm R."/>
            <person name="Sun H."/>
            <person name="Tunlid A."/>
            <person name="Henrissat B."/>
            <person name="Grigoriev I.V."/>
            <person name="Hibbett D.S."/>
            <person name="Martin F."/>
        </authorList>
    </citation>
    <scope>NUCLEOTIDE SEQUENCE [LARGE SCALE GENOMIC DNA]</scope>
    <source>
        <strain evidence="2">Foug A</strain>
    </source>
</reference>
<dbReference type="HOGENOM" id="CLU_1928835_0_0_1"/>
<dbReference type="Proteomes" id="UP000053989">
    <property type="component" value="Unassembled WGS sequence"/>
</dbReference>
<proteinExistence type="predicted"/>
<evidence type="ECO:0000313" key="2">
    <source>
        <dbReference type="Proteomes" id="UP000053989"/>
    </source>
</evidence>
<dbReference type="InParanoid" id="A0A0C3DGU9"/>
<organism evidence="1 2">
    <name type="scientific">Scleroderma citrinum Foug A</name>
    <dbReference type="NCBI Taxonomy" id="1036808"/>
    <lineage>
        <taxon>Eukaryota</taxon>
        <taxon>Fungi</taxon>
        <taxon>Dikarya</taxon>
        <taxon>Basidiomycota</taxon>
        <taxon>Agaricomycotina</taxon>
        <taxon>Agaricomycetes</taxon>
        <taxon>Agaricomycetidae</taxon>
        <taxon>Boletales</taxon>
        <taxon>Sclerodermatineae</taxon>
        <taxon>Sclerodermataceae</taxon>
        <taxon>Scleroderma</taxon>
    </lineage>
</organism>